<evidence type="ECO:0000259" key="2">
    <source>
        <dbReference type="Pfam" id="PF13968"/>
    </source>
</evidence>
<gene>
    <name evidence="3" type="ORF">HID58_076207</name>
</gene>
<feature type="transmembrane region" description="Helical" evidence="1">
    <location>
        <begin position="87"/>
        <end position="107"/>
    </location>
</feature>
<feature type="transmembrane region" description="Helical" evidence="1">
    <location>
        <begin position="16"/>
        <end position="35"/>
    </location>
</feature>
<dbReference type="Proteomes" id="UP000824890">
    <property type="component" value="Unassembled WGS sequence"/>
</dbReference>
<feature type="transmembrane region" description="Helical" evidence="1">
    <location>
        <begin position="982"/>
        <end position="1004"/>
    </location>
</feature>
<feature type="transmembrane region" description="Helical" evidence="1">
    <location>
        <begin position="933"/>
        <end position="949"/>
    </location>
</feature>
<keyword evidence="1" id="KW-0812">Transmembrane</keyword>
<feature type="transmembrane region" description="Helical" evidence="1">
    <location>
        <begin position="836"/>
        <end position="857"/>
    </location>
</feature>
<dbReference type="EMBL" id="JAGKQM010000017">
    <property type="protein sequence ID" value="KAH0869185.1"/>
    <property type="molecule type" value="Genomic_DNA"/>
</dbReference>
<feature type="transmembrane region" description="Helical" evidence="1">
    <location>
        <begin position="299"/>
        <end position="318"/>
    </location>
</feature>
<feature type="transmembrane region" description="Helical" evidence="1">
    <location>
        <begin position="806"/>
        <end position="824"/>
    </location>
</feature>
<feature type="domain" description="DUF4220" evidence="2">
    <location>
        <begin position="842"/>
        <end position="972"/>
    </location>
</feature>
<organism evidence="3 4">
    <name type="scientific">Brassica napus</name>
    <name type="common">Rape</name>
    <dbReference type="NCBI Taxonomy" id="3708"/>
    <lineage>
        <taxon>Eukaryota</taxon>
        <taxon>Viridiplantae</taxon>
        <taxon>Streptophyta</taxon>
        <taxon>Embryophyta</taxon>
        <taxon>Tracheophyta</taxon>
        <taxon>Spermatophyta</taxon>
        <taxon>Magnoliopsida</taxon>
        <taxon>eudicotyledons</taxon>
        <taxon>Gunneridae</taxon>
        <taxon>Pentapetalae</taxon>
        <taxon>rosids</taxon>
        <taxon>malvids</taxon>
        <taxon>Brassicales</taxon>
        <taxon>Brassicaceae</taxon>
        <taxon>Brassiceae</taxon>
        <taxon>Brassica</taxon>
    </lineage>
</organism>
<evidence type="ECO:0000313" key="4">
    <source>
        <dbReference type="Proteomes" id="UP000824890"/>
    </source>
</evidence>
<dbReference type="InterPro" id="IPR025315">
    <property type="entry name" value="DUF4220"/>
</dbReference>
<comment type="caution">
    <text evidence="3">The sequence shown here is derived from an EMBL/GenBank/DDBJ whole genome shotgun (WGS) entry which is preliminary data.</text>
</comment>
<keyword evidence="1" id="KW-0472">Membrane</keyword>
<proteinExistence type="predicted"/>
<protein>
    <recommendedName>
        <fullName evidence="2">DUF4220 domain-containing protein</fullName>
    </recommendedName>
</protein>
<feature type="domain" description="DUF4220" evidence="2">
    <location>
        <begin position="52"/>
        <end position="424"/>
    </location>
</feature>
<sequence length="1382" mass="158604">MGDMFPPRLKKFWDKWNIRGVIMLSLFLQTILIFFAPSRKRTAKKLFLVLIWSAYLLADWAADYAVGQISDSQEEAADKRDKTRELLAFWSPFLLLHLGGPDTITALALEDNELWNRHLFSLVCQAVATVYVILLSTPNRLLIPTVIMLFGGVIKYVERTSALFSASLDKFKDSMLEDPDPGANYAKLMEEYANKRDMNMPTEVIVVEDPEKGREGNTPARPIADLTNLQVVQYAFKYFKIFKGLIVDLIFTNKQRDESRKFFDSLKAVDALKIIEVELSLIYESLFTKAEILHNRTGAVFRVIALACLVSSLCLFSLKNEAQYEGFDVALTYALLICGIALDSIALLMFCVSDWSIARLRNLKEDLDEKDPWAWVDTVLNWILGFRTLRWKRSICFMDGHEVLDRNFMFRRWSEYVHAYNLIGYCLKIRPKRIHPTKGMIHSFIQSSGTRQFCNYWIHRTLSNLSKCNCILLPLSNLSKCNCILLPVSLLRHQLARLITKVLDFFGLTELVEEIRFTTSDRLTRELWEFIFNQVQHKHRFAEDTESAKSISSARGDWTLVETSSKTTEGGPDHAKLLKYVTEKDYDQSILMWHIATELLYQRPEEEEVTNKAEYTNREFSKILSDYMMYLLIMQPALMSSVSGIAKIRFLDTCAEANEFFERRHINKIRHKKENLVKEASRAILSVKTFVEPMDVKGDRSKSVLFDGSVLAQELMKLQNGRESMWEVVSKVWVELLCFAATHCDSQEHASQLSKGGELINFVWLLMAHFGLGDQFQINRDDARAKLIVANMRVIPPAVKEILDKWNIRGLVILSLVFQTSLIFLAPLRKRTSKKLLAMILWTAYLLADWTANYAVAQITKNQGKEPKPDDPPKNKKLLALWAPFLLLHLGGPDTITALALEDNALWARHLFGLVSQALAGAYAVVQSMDNPLWPPIALLFITAVIKYTERTRALYTASLDKFKDQMRKPADTVDFHGADVVITYTLFIVGIALELSSLAMFLLSDWMFAVSSKLNDDQVKDESFIDSFLNRLLAFRKPRWTPMDSRKTMHACKGNRTREVLTTPFLLRRWSGVIYGFNFIGYCLKAKVSKINRRSEFVSDVKSHIDQIRFVSSEPLTRNQWEFIFSELKRKSEFAETPERAKKVSSARGEWVLQDSKLEEVERLMRYVANVDYDQSLLLWHIATELCFQEEEDKEVENGSGKSCDDREFSKIISDYMMYLLIMQPKLMSEVAGIGTIRFRDTLDEAKRFFKGRHFKNLRDMKRGSKMVLEVSNDIEPMHVKGDRSKSVLFDASMLAKELKRLDGSSSSASHGDGKWRVLSKVWVELLSYAASHCKATEQVAQLSRGGELLNFVWLLMAHFGLADQFQINKGDARAKLVVGE</sequence>
<accession>A0ABQ7YLU9</accession>
<name>A0ABQ7YLU9_BRANA</name>
<dbReference type="InterPro" id="IPR007658">
    <property type="entry name" value="DUF594"/>
</dbReference>
<dbReference type="PANTHER" id="PTHR31325">
    <property type="entry name" value="OS01G0798800 PROTEIN-RELATED"/>
    <property type="match status" value="1"/>
</dbReference>
<dbReference type="Pfam" id="PF04578">
    <property type="entry name" value="DUF594"/>
    <property type="match status" value="2"/>
</dbReference>
<evidence type="ECO:0000313" key="3">
    <source>
        <dbReference type="EMBL" id="KAH0869185.1"/>
    </source>
</evidence>
<keyword evidence="1" id="KW-1133">Transmembrane helix</keyword>
<reference evidence="3 4" key="1">
    <citation type="submission" date="2021-05" db="EMBL/GenBank/DDBJ databases">
        <title>Genome Assembly of Synthetic Allotetraploid Brassica napus Reveals Homoeologous Exchanges between Subgenomes.</title>
        <authorList>
            <person name="Davis J.T."/>
        </authorList>
    </citation>
    <scope>NUCLEOTIDE SEQUENCE [LARGE SCALE GENOMIC DNA]</scope>
    <source>
        <strain evidence="4">cv. Da-Ae</strain>
        <tissue evidence="3">Seedling</tissue>
    </source>
</reference>
<keyword evidence="4" id="KW-1185">Reference proteome</keyword>
<evidence type="ECO:0000256" key="1">
    <source>
        <dbReference type="SAM" id="Phobius"/>
    </source>
</evidence>
<feature type="domain" description="DUF4220" evidence="2">
    <location>
        <begin position="977"/>
        <end position="1082"/>
    </location>
</feature>
<dbReference type="Pfam" id="PF13968">
    <property type="entry name" value="DUF4220"/>
    <property type="match status" value="3"/>
</dbReference>
<feature type="transmembrane region" description="Helical" evidence="1">
    <location>
        <begin position="878"/>
        <end position="901"/>
    </location>
</feature>
<feature type="transmembrane region" description="Helical" evidence="1">
    <location>
        <begin position="330"/>
        <end position="352"/>
    </location>
</feature>